<feature type="binding site" evidence="4">
    <location>
        <position position="79"/>
    </location>
    <ligand>
        <name>ATP</name>
        <dbReference type="ChEBI" id="CHEBI:30616"/>
    </ligand>
</feature>
<evidence type="ECO:0000313" key="8">
    <source>
        <dbReference type="Proteomes" id="UP001216638"/>
    </source>
</evidence>
<dbReference type="Gene3D" id="1.10.510.10">
    <property type="entry name" value="Transferase(Phosphotransferase) domain 1"/>
    <property type="match status" value="1"/>
</dbReference>
<name>A0AAF0DS79_9BASI</name>
<dbReference type="PANTHER" id="PTHR48012">
    <property type="entry name" value="STERILE20-LIKE KINASE, ISOFORM B-RELATED"/>
    <property type="match status" value="1"/>
</dbReference>
<dbReference type="PROSITE" id="PS00108">
    <property type="entry name" value="PROTEIN_KINASE_ST"/>
    <property type="match status" value="1"/>
</dbReference>
<dbReference type="SMART" id="SM00220">
    <property type="entry name" value="S_TKc"/>
    <property type="match status" value="1"/>
</dbReference>
<dbReference type="InterPro" id="IPR017441">
    <property type="entry name" value="Protein_kinase_ATP_BS"/>
</dbReference>
<dbReference type="FunFam" id="1.10.510.10:FF:000421">
    <property type="entry name" value="Serine/threonine-protein kinase PAK 6"/>
    <property type="match status" value="1"/>
</dbReference>
<sequence length="593" mass="63687">MPAYPEAGDAARRRRSRTESASRWDALDETGKQMHVPFPAHGTPRPWEQYTLVRRLGRGSFGQVYEAMHVPSATVVAVKQIHLESCTNDDAHATQAQDLSEIQREITSLAQCASCERVTRYYGSFVKQYTLWVVMELMDAGSCLALLRRVGPLTEPVVAVICRELVLGLEYLHDHGIIHRDIKAANVLLSHRGQVKLADFGVAAQLLHRGSRRNTLVGTPYWMAPEVIKQSHYDARADIWSLGITALELATGHPPLSSYHPMRALFLIPKANAPQVDTSDGKHTAAFARFVEMCLAKRPEDRATAHVLRSTAFLEHAGGLDLVRALLGERGEASDDTRDALPNDLHDSSLLDTSNVSEWVFDISGEVAGGLGVNVTTDVLPAAAALADAVQPEGRDVGAALSAAVAAPVPPTGSRTPAQADTALLGSPAPIGAPQTVAIAATPPTPSEQPGTAQPTTPHTPGSPPGAPARTPATPHGSPRRTPRAPTSPRLRRAEAAQTRVQAALEQLAYQAGQDAGAADTPTTQLYQLHGLLSHMGRQNPEYLEQFVDLLCAPRMPTRAPAAASRLAGLLYDRWLEGLRARWQVLDTGAGPT</sequence>
<evidence type="ECO:0000256" key="2">
    <source>
        <dbReference type="ARBA" id="ARBA00022741"/>
    </source>
</evidence>
<dbReference type="InterPro" id="IPR050629">
    <property type="entry name" value="STE20/SPS1-PAK"/>
</dbReference>
<dbReference type="EC" id="2.7.11.1" evidence="1"/>
<protein>
    <recommendedName>
        <fullName evidence="1">non-specific serine/threonine protein kinase</fullName>
        <ecNumber evidence="1">2.7.11.1</ecNumber>
    </recommendedName>
</protein>
<dbReference type="Proteomes" id="UP001216638">
    <property type="component" value="Chromosome 2"/>
</dbReference>
<organism evidence="7 8">
    <name type="scientific">Malassezia brasiliensis</name>
    <dbReference type="NCBI Taxonomy" id="1821822"/>
    <lineage>
        <taxon>Eukaryota</taxon>
        <taxon>Fungi</taxon>
        <taxon>Dikarya</taxon>
        <taxon>Basidiomycota</taxon>
        <taxon>Ustilaginomycotina</taxon>
        <taxon>Malasseziomycetes</taxon>
        <taxon>Malasseziales</taxon>
        <taxon>Malasseziaceae</taxon>
        <taxon>Malassezia</taxon>
    </lineage>
</organism>
<gene>
    <name evidence="7" type="ORF">MBRA1_001741</name>
</gene>
<evidence type="ECO:0000256" key="4">
    <source>
        <dbReference type="PROSITE-ProRule" id="PRU10141"/>
    </source>
</evidence>
<evidence type="ECO:0000256" key="1">
    <source>
        <dbReference type="ARBA" id="ARBA00012513"/>
    </source>
</evidence>
<reference evidence="7" key="1">
    <citation type="submission" date="2023-03" db="EMBL/GenBank/DDBJ databases">
        <title>Mating type loci evolution in Malassezia.</title>
        <authorList>
            <person name="Coelho M.A."/>
        </authorList>
    </citation>
    <scope>NUCLEOTIDE SEQUENCE</scope>
    <source>
        <strain evidence="7">CBS 14135</strain>
    </source>
</reference>
<dbReference type="EMBL" id="CP119952">
    <property type="protein sequence ID" value="WFC95098.1"/>
    <property type="molecule type" value="Genomic_DNA"/>
</dbReference>
<evidence type="ECO:0000313" key="7">
    <source>
        <dbReference type="EMBL" id="WFC95098.1"/>
    </source>
</evidence>
<evidence type="ECO:0000259" key="6">
    <source>
        <dbReference type="PROSITE" id="PS50011"/>
    </source>
</evidence>
<dbReference type="GO" id="GO:0005737">
    <property type="term" value="C:cytoplasm"/>
    <property type="evidence" value="ECO:0007669"/>
    <property type="project" value="TreeGrafter"/>
</dbReference>
<feature type="domain" description="Protein kinase" evidence="6">
    <location>
        <begin position="50"/>
        <end position="314"/>
    </location>
</feature>
<dbReference type="GO" id="GO:0004674">
    <property type="term" value="F:protein serine/threonine kinase activity"/>
    <property type="evidence" value="ECO:0007669"/>
    <property type="project" value="UniProtKB-EC"/>
</dbReference>
<dbReference type="GO" id="GO:0005524">
    <property type="term" value="F:ATP binding"/>
    <property type="evidence" value="ECO:0007669"/>
    <property type="project" value="UniProtKB-UniRule"/>
</dbReference>
<dbReference type="PROSITE" id="PS50011">
    <property type="entry name" value="PROTEIN_KINASE_DOM"/>
    <property type="match status" value="1"/>
</dbReference>
<dbReference type="PANTHER" id="PTHR48012:SF27">
    <property type="entry name" value="SERINE_THREONINE-PROTEIN KINASE SID1"/>
    <property type="match status" value="1"/>
</dbReference>
<dbReference type="AlphaFoldDB" id="A0AAF0DS79"/>
<dbReference type="Pfam" id="PF00069">
    <property type="entry name" value="Pkinase"/>
    <property type="match status" value="1"/>
</dbReference>
<evidence type="ECO:0000256" key="3">
    <source>
        <dbReference type="ARBA" id="ARBA00022840"/>
    </source>
</evidence>
<accession>A0AAF0DS79</accession>
<feature type="region of interest" description="Disordered" evidence="5">
    <location>
        <begin position="407"/>
        <end position="499"/>
    </location>
</feature>
<evidence type="ECO:0000256" key="5">
    <source>
        <dbReference type="SAM" id="MobiDB-lite"/>
    </source>
</evidence>
<keyword evidence="8" id="KW-1185">Reference proteome</keyword>
<proteinExistence type="predicted"/>
<feature type="compositionally biased region" description="Low complexity" evidence="5">
    <location>
        <begin position="468"/>
        <end position="477"/>
    </location>
</feature>
<dbReference type="InterPro" id="IPR008271">
    <property type="entry name" value="Ser/Thr_kinase_AS"/>
</dbReference>
<dbReference type="InterPro" id="IPR000719">
    <property type="entry name" value="Prot_kinase_dom"/>
</dbReference>
<keyword evidence="2 4" id="KW-0547">Nucleotide-binding</keyword>
<dbReference type="PROSITE" id="PS00107">
    <property type="entry name" value="PROTEIN_KINASE_ATP"/>
    <property type="match status" value="1"/>
</dbReference>
<feature type="region of interest" description="Disordered" evidence="5">
    <location>
        <begin position="1"/>
        <end position="29"/>
    </location>
</feature>
<dbReference type="SUPFAM" id="SSF56112">
    <property type="entry name" value="Protein kinase-like (PK-like)"/>
    <property type="match status" value="1"/>
</dbReference>
<dbReference type="InterPro" id="IPR011009">
    <property type="entry name" value="Kinase-like_dom_sf"/>
</dbReference>
<keyword evidence="3 4" id="KW-0067">ATP-binding</keyword>
<feature type="compositionally biased region" description="Basic and acidic residues" evidence="5">
    <location>
        <begin position="17"/>
        <end position="29"/>
    </location>
</feature>